<feature type="domain" description="M23ase beta-sheet core" evidence="3">
    <location>
        <begin position="994"/>
        <end position="1088"/>
    </location>
</feature>
<accession>A0A853JV62</accession>
<feature type="transmembrane region" description="Helical" evidence="2">
    <location>
        <begin position="368"/>
        <end position="394"/>
    </location>
</feature>
<dbReference type="PANTHER" id="PTHR21666">
    <property type="entry name" value="PEPTIDASE-RELATED"/>
    <property type="match status" value="1"/>
</dbReference>
<dbReference type="SUPFAM" id="SSF51261">
    <property type="entry name" value="Duplicated hybrid motif"/>
    <property type="match status" value="1"/>
</dbReference>
<evidence type="ECO:0000259" key="4">
    <source>
        <dbReference type="Pfam" id="PF20155"/>
    </source>
</evidence>
<comment type="caution">
    <text evidence="5">The sequence shown here is derived from an EMBL/GenBank/DDBJ whole genome shotgun (WGS) entry which is preliminary data.</text>
</comment>
<dbReference type="Proteomes" id="UP000586254">
    <property type="component" value="Unassembled WGS sequence"/>
</dbReference>
<dbReference type="InterPro" id="IPR016047">
    <property type="entry name" value="M23ase_b-sheet_dom"/>
</dbReference>
<keyword evidence="2" id="KW-0472">Membrane</keyword>
<dbReference type="Pfam" id="PF20155">
    <property type="entry name" value="TMP_3"/>
    <property type="match status" value="1"/>
</dbReference>
<evidence type="ECO:0000313" key="6">
    <source>
        <dbReference type="Proteomes" id="UP000586254"/>
    </source>
</evidence>
<evidence type="ECO:0000313" key="5">
    <source>
        <dbReference type="EMBL" id="NZA39860.1"/>
    </source>
</evidence>
<feature type="domain" description="Tape measure protein N-terminal" evidence="4">
    <location>
        <begin position="72"/>
        <end position="264"/>
    </location>
</feature>
<proteinExistence type="predicted"/>
<evidence type="ECO:0000259" key="3">
    <source>
        <dbReference type="Pfam" id="PF01551"/>
    </source>
</evidence>
<dbReference type="NCBIfam" id="TIGR02675">
    <property type="entry name" value="tape_meas_nterm"/>
    <property type="match status" value="1"/>
</dbReference>
<dbReference type="Pfam" id="PF01551">
    <property type="entry name" value="Peptidase_M23"/>
    <property type="match status" value="1"/>
</dbReference>
<organism evidence="5 6">
    <name type="scientific">Eubacterium callanderi</name>
    <dbReference type="NCBI Taxonomy" id="53442"/>
    <lineage>
        <taxon>Bacteria</taxon>
        <taxon>Bacillati</taxon>
        <taxon>Bacillota</taxon>
        <taxon>Clostridia</taxon>
        <taxon>Eubacteriales</taxon>
        <taxon>Eubacteriaceae</taxon>
        <taxon>Eubacterium</taxon>
    </lineage>
</organism>
<dbReference type="InterPro" id="IPR011055">
    <property type="entry name" value="Dup_hybrid_motif"/>
</dbReference>
<dbReference type="AlphaFoldDB" id="A0A853JV62"/>
<dbReference type="InterPro" id="IPR050570">
    <property type="entry name" value="Cell_wall_metabolism_enzyme"/>
</dbReference>
<keyword evidence="2" id="KW-1133">Transmembrane helix</keyword>
<evidence type="ECO:0000256" key="1">
    <source>
        <dbReference type="ARBA" id="ARBA00022729"/>
    </source>
</evidence>
<dbReference type="GO" id="GO:0004222">
    <property type="term" value="F:metalloendopeptidase activity"/>
    <property type="evidence" value="ECO:0007669"/>
    <property type="project" value="TreeGrafter"/>
</dbReference>
<dbReference type="EMBL" id="JACCKS010000027">
    <property type="protein sequence ID" value="NZA39860.1"/>
    <property type="molecule type" value="Genomic_DNA"/>
</dbReference>
<keyword evidence="2" id="KW-0812">Transmembrane</keyword>
<protein>
    <submittedName>
        <fullName evidence="5">Peptidoglycan DD-metalloendopeptidase family protein</fullName>
    </submittedName>
</protein>
<dbReference type="InterPro" id="IPR013491">
    <property type="entry name" value="Tape_meas_N"/>
</dbReference>
<dbReference type="CDD" id="cd12797">
    <property type="entry name" value="M23_peptidase"/>
    <property type="match status" value="1"/>
</dbReference>
<sequence>MADGKIIIETGVDSKGAEKDLFKFKNTAEKSFQGVTSSAKGAVEGIKKIASAIGLVTVASAAIGLIRGSIDKAFSRMDTMDQFNRTMTAITGNSEAAGKALEELKGITKGTAYGLDVAAKATQDFVTRGLDIHQATEQVRIWGDAVAFYGDGSSEQFANVSDALAKMRTKGKVEMDQLDRLFDAGIDAVGMYAQATGQSSAEVQDALSNGKISASDFIDTVSKAMEEGTNGVLSIAGAAKEAGMSWGAVFDNMRAAVARGIESVIKAIDESLAAADLPTLKEAIAGVGDAFESGLKNAAENIIPKLIQGLSWLVDNGNTIGAVLSSLTSAFIAFKAAVIVGGLIESIGNIAKRFNDAHKTMGLMKSALSALGLGPIPLVIAAVAALVAGIVYLWNTNEDFRNGVINIWNGIVSFFTETIPNAFNSLIEWFKSNWAGIGLFIVNPIAGALKLLYDNNEGFREWVNNLWENIKNAFQNGWNSIVAFFTETIPAWIASVGEWFNQLPYLIGYALGYALGTLVQWGVNVWNFFTQTVPQWIASVGQWFSELPGRINEWLVNTLRRALTWGVNMKLQMRQAAIDAINAVIEWFKELPGRVMNWLERTITNVVSWGSNLYNSAKEAALNLVNGVIETITSLPQKVQEIGRNIVEGIWNGINGAVDWIKEKVTGFANGLLDGVKDALGIHSPSTLFRDVIGVNIVRGIGEGFESELPSLKSAIAAGVSGLSADANVDVKTTMTSVAPVPVEETAAEGKQLSNQWNLIKTNVHTLVDQLQQGTKAKFNTAYSQVNALTTTFANLTSQQWQRILSQITAVLDRMCSVSANKFNALKDTAVSILSGLPGQLYSIGATAIDNLVSGINSRQGDANNAASSLVQSVVAKFKEGFGINSPSKVMFEMGAYLIEGMINGLKGDELMRFVDKMVADMKAAFETGNFDILKTIQLMGDGATKLFEKLGIKLGNLSGALFGSGGILFPTDSKTITSHFGYRDDTGGVGSSYHQGIDIGAGMGEPIYAALPGKVELAGPNGGYGNCVIIDHGGGLKTLYGHMSAVGTSAGASVAQGQVIGLVGSTGNSTGPHLHFSVIMGGEQIDPLKLFPGFAVGSRYIPKDMLAMVHEGEAVVRKKDNPYANSGGSFWSGLLTSAVKHEIALAKKYPGVNAGNNQTTINYVTNNIDKSVSQDVTFAERVESPSEVTYALERLERELAFG</sequence>
<dbReference type="SUPFAM" id="SSF48371">
    <property type="entry name" value="ARM repeat"/>
    <property type="match status" value="1"/>
</dbReference>
<dbReference type="InterPro" id="IPR016024">
    <property type="entry name" value="ARM-type_fold"/>
</dbReference>
<keyword evidence="1" id="KW-0732">Signal</keyword>
<reference evidence="5 6" key="1">
    <citation type="submission" date="2020-07" db="EMBL/GenBank/DDBJ databases">
        <title>Organ Donor 1.</title>
        <authorList>
            <person name="Marsh A.J."/>
            <person name="Azcarate-Peril M.A."/>
        </authorList>
    </citation>
    <scope>NUCLEOTIDE SEQUENCE [LARGE SCALE GENOMIC DNA]</scope>
    <source>
        <strain evidence="5 6">AMC0717</strain>
    </source>
</reference>
<dbReference type="Gene3D" id="2.70.70.10">
    <property type="entry name" value="Glucose Permease (Domain IIA)"/>
    <property type="match status" value="1"/>
</dbReference>
<name>A0A853JV62_9FIRM</name>
<evidence type="ECO:0000256" key="2">
    <source>
        <dbReference type="SAM" id="Phobius"/>
    </source>
</evidence>
<gene>
    <name evidence="5" type="ORF">H0N91_17425</name>
</gene>
<dbReference type="PANTHER" id="PTHR21666:SF289">
    <property type="entry name" value="L-ALA--D-GLU ENDOPEPTIDASE"/>
    <property type="match status" value="1"/>
</dbReference>
<feature type="transmembrane region" description="Helical" evidence="2">
    <location>
        <begin position="323"/>
        <end position="347"/>
    </location>
</feature>
<dbReference type="RefSeq" id="WP_180494090.1">
    <property type="nucleotide sequence ID" value="NZ_JACCKS010000027.1"/>
</dbReference>